<evidence type="ECO:0000256" key="2">
    <source>
        <dbReference type="ARBA" id="ARBA00023125"/>
    </source>
</evidence>
<dbReference type="InterPro" id="IPR001034">
    <property type="entry name" value="DeoR_HTH"/>
</dbReference>
<dbReference type="InterPro" id="IPR036388">
    <property type="entry name" value="WH-like_DNA-bd_sf"/>
</dbReference>
<dbReference type="InterPro" id="IPR037171">
    <property type="entry name" value="NagB/RpiA_transferase-like"/>
</dbReference>
<dbReference type="InterPro" id="IPR014036">
    <property type="entry name" value="DeoR-like_C"/>
</dbReference>
<sequence>MFQEERLLYIMEHLNKHQSMSVADICQKTGVSRDTARRDIVRLEEQGVVVRTHGGVALPRLHKELATYQDRLIDAFDAKQCIGRIAAGLIRDGETVMLDVSTTVRAVAEQLTAKGVTIVTHSIDNVSALSDREDLQIYLLGGYLNTKNRLLYGPSVLEKIAEIRADKAIIGASAILPDGLYYPFEEDASVKKEMARRVDQVIVVADSTKFRNVSRFRLALDWVDVLITDKDIPEETRKELERQHVEILICDTTTEKED</sequence>
<dbReference type="PANTHER" id="PTHR30363:SF51">
    <property type="entry name" value="HTH-TYPE TRANSCRIPTIONAL REPRESSOR GLCR"/>
    <property type="match status" value="1"/>
</dbReference>
<dbReference type="PROSITE" id="PS51000">
    <property type="entry name" value="HTH_DEOR_2"/>
    <property type="match status" value="1"/>
</dbReference>
<evidence type="ECO:0000313" key="6">
    <source>
        <dbReference type="Proteomes" id="UP001519287"/>
    </source>
</evidence>
<evidence type="ECO:0000313" key="5">
    <source>
        <dbReference type="EMBL" id="MBP1996566.1"/>
    </source>
</evidence>
<dbReference type="InterPro" id="IPR050313">
    <property type="entry name" value="Carb_Metab_HTH_regulators"/>
</dbReference>
<dbReference type="InterPro" id="IPR018356">
    <property type="entry name" value="Tscrpt_reg_HTH_DeoR_CS"/>
</dbReference>
<dbReference type="Gene3D" id="3.40.50.1360">
    <property type="match status" value="1"/>
</dbReference>
<dbReference type="Pfam" id="PF00455">
    <property type="entry name" value="DeoRC"/>
    <property type="match status" value="1"/>
</dbReference>
<dbReference type="SMART" id="SM01134">
    <property type="entry name" value="DeoRC"/>
    <property type="match status" value="1"/>
</dbReference>
<accession>A0ABS4JBU9</accession>
<evidence type="ECO:0000259" key="4">
    <source>
        <dbReference type="PROSITE" id="PS51000"/>
    </source>
</evidence>
<keyword evidence="2" id="KW-0238">DNA-binding</keyword>
<feature type="domain" description="HTH deoR-type" evidence="4">
    <location>
        <begin position="3"/>
        <end position="58"/>
    </location>
</feature>
<dbReference type="PROSITE" id="PS00894">
    <property type="entry name" value="HTH_DEOR_1"/>
    <property type="match status" value="1"/>
</dbReference>
<dbReference type="Proteomes" id="UP001519287">
    <property type="component" value="Unassembled WGS sequence"/>
</dbReference>
<dbReference type="SUPFAM" id="SSF100950">
    <property type="entry name" value="NagB/RpiA/CoA transferase-like"/>
    <property type="match status" value="1"/>
</dbReference>
<evidence type="ECO:0000256" key="1">
    <source>
        <dbReference type="ARBA" id="ARBA00023015"/>
    </source>
</evidence>
<proteinExistence type="predicted"/>
<dbReference type="InterPro" id="IPR036390">
    <property type="entry name" value="WH_DNA-bd_sf"/>
</dbReference>
<protein>
    <submittedName>
        <fullName evidence="5">DeoR/GlpR family transcriptional regulator of sugar metabolism</fullName>
    </submittedName>
</protein>
<dbReference type="RefSeq" id="WP_209979128.1">
    <property type="nucleotide sequence ID" value="NZ_JAGGLB010000051.1"/>
</dbReference>
<evidence type="ECO:0000256" key="3">
    <source>
        <dbReference type="ARBA" id="ARBA00023163"/>
    </source>
</evidence>
<dbReference type="PRINTS" id="PR00037">
    <property type="entry name" value="HTHLACR"/>
</dbReference>
<dbReference type="Pfam" id="PF08220">
    <property type="entry name" value="HTH_DeoR"/>
    <property type="match status" value="1"/>
</dbReference>
<dbReference type="SUPFAM" id="SSF46785">
    <property type="entry name" value="Winged helix' DNA-binding domain"/>
    <property type="match status" value="1"/>
</dbReference>
<keyword evidence="6" id="KW-1185">Reference proteome</keyword>
<name>A0ABS4JBU9_9BACL</name>
<dbReference type="PANTHER" id="PTHR30363">
    <property type="entry name" value="HTH-TYPE TRANSCRIPTIONAL REGULATOR SRLR-RELATED"/>
    <property type="match status" value="1"/>
</dbReference>
<reference evidence="5 6" key="1">
    <citation type="submission" date="2021-03" db="EMBL/GenBank/DDBJ databases">
        <title>Genomic Encyclopedia of Type Strains, Phase IV (KMG-IV): sequencing the most valuable type-strain genomes for metagenomic binning, comparative biology and taxonomic classification.</title>
        <authorList>
            <person name="Goeker M."/>
        </authorList>
    </citation>
    <scope>NUCLEOTIDE SEQUENCE [LARGE SCALE GENOMIC DNA]</scope>
    <source>
        <strain evidence="5 6">DSM 26048</strain>
    </source>
</reference>
<dbReference type="EMBL" id="JAGGLB010000051">
    <property type="protein sequence ID" value="MBP1996566.1"/>
    <property type="molecule type" value="Genomic_DNA"/>
</dbReference>
<organism evidence="5 6">
    <name type="scientific">Paenibacillus eucommiae</name>
    <dbReference type="NCBI Taxonomy" id="1355755"/>
    <lineage>
        <taxon>Bacteria</taxon>
        <taxon>Bacillati</taxon>
        <taxon>Bacillota</taxon>
        <taxon>Bacilli</taxon>
        <taxon>Bacillales</taxon>
        <taxon>Paenibacillaceae</taxon>
        <taxon>Paenibacillus</taxon>
    </lineage>
</organism>
<dbReference type="Gene3D" id="1.10.10.10">
    <property type="entry name" value="Winged helix-like DNA-binding domain superfamily/Winged helix DNA-binding domain"/>
    <property type="match status" value="1"/>
</dbReference>
<dbReference type="SMART" id="SM00420">
    <property type="entry name" value="HTH_DEOR"/>
    <property type="match status" value="1"/>
</dbReference>
<keyword evidence="1" id="KW-0805">Transcription regulation</keyword>
<comment type="caution">
    <text evidence="5">The sequence shown here is derived from an EMBL/GenBank/DDBJ whole genome shotgun (WGS) entry which is preliminary data.</text>
</comment>
<gene>
    <name evidence="5" type="ORF">J2Z66_008214</name>
</gene>
<keyword evidence="3" id="KW-0804">Transcription</keyword>